<dbReference type="OrthoDB" id="9762913at2"/>
<gene>
    <name evidence="7" type="ORF">E4665_01760</name>
</gene>
<dbReference type="InterPro" id="IPR015590">
    <property type="entry name" value="Aldehyde_DH_dom"/>
</dbReference>
<dbReference type="CDD" id="cd07082">
    <property type="entry name" value="ALDH_F11_NP-GAPDH"/>
    <property type="match status" value="1"/>
</dbReference>
<evidence type="ECO:0000313" key="8">
    <source>
        <dbReference type="Proteomes" id="UP000298347"/>
    </source>
</evidence>
<dbReference type="FunFam" id="3.40.309.10:FF:000022">
    <property type="entry name" value="NADP-dependent glyceraldehyde-3-phosphate dehydrogenase"/>
    <property type="match status" value="1"/>
</dbReference>
<evidence type="ECO:0000256" key="3">
    <source>
        <dbReference type="ARBA" id="ARBA00023002"/>
    </source>
</evidence>
<dbReference type="SUPFAM" id="SSF53720">
    <property type="entry name" value="ALDH-like"/>
    <property type="match status" value="1"/>
</dbReference>
<dbReference type="PROSITE" id="PS00687">
    <property type="entry name" value="ALDEHYDE_DEHYDR_GLU"/>
    <property type="match status" value="1"/>
</dbReference>
<dbReference type="EMBL" id="SRJD01000001">
    <property type="protein sequence ID" value="TGB00428.1"/>
    <property type="molecule type" value="Genomic_DNA"/>
</dbReference>
<dbReference type="PANTHER" id="PTHR42991:SF1">
    <property type="entry name" value="ALDEHYDE DEHYDROGENASE"/>
    <property type="match status" value="1"/>
</dbReference>
<protein>
    <submittedName>
        <fullName evidence="7">NADP-dependent glyceraldehyde-3-phosphate dehydrogenase</fullName>
    </submittedName>
</protein>
<keyword evidence="8" id="KW-1185">Reference proteome</keyword>
<dbReference type="Gene3D" id="3.40.605.10">
    <property type="entry name" value="Aldehyde Dehydrogenase, Chain A, domain 1"/>
    <property type="match status" value="1"/>
</dbReference>
<comment type="similarity">
    <text evidence="1 5">Belongs to the aldehyde dehydrogenase family.</text>
</comment>
<dbReference type="PROSITE" id="PS00070">
    <property type="entry name" value="ALDEHYDE_DEHYDR_CYS"/>
    <property type="match status" value="1"/>
</dbReference>
<proteinExistence type="inferred from homology"/>
<dbReference type="GO" id="GO:0008911">
    <property type="term" value="F:lactaldehyde dehydrogenase (NAD+) activity"/>
    <property type="evidence" value="ECO:0007669"/>
    <property type="project" value="TreeGrafter"/>
</dbReference>
<evidence type="ECO:0000256" key="4">
    <source>
        <dbReference type="PROSITE-ProRule" id="PRU10007"/>
    </source>
</evidence>
<feature type="active site" evidence="4">
    <location>
        <position position="258"/>
    </location>
</feature>
<dbReference type="InterPro" id="IPR016160">
    <property type="entry name" value="Ald_DH_CS_CYS"/>
</dbReference>
<dbReference type="AlphaFoldDB" id="A0A4Z0GUP4"/>
<accession>A0A4Z0GUP4</accession>
<dbReference type="InterPro" id="IPR029510">
    <property type="entry name" value="Ald_DH_CS_GLU"/>
</dbReference>
<name>A0A4Z0GUP4_9BACL</name>
<reference evidence="7 8" key="1">
    <citation type="journal article" date="2015" name="Int. J. Syst. Evol. Microbiol.">
        <title>Sporolactobacillus shoreae sp. nov. and Sporolactobacillus spathodeae sp. nov., two spore-forming lactic acid bacteria isolated from tree barks in Thailand.</title>
        <authorList>
            <person name="Thamacharoensuk T."/>
            <person name="Kitahara M."/>
            <person name="Ohkuma M."/>
            <person name="Thongchul N."/>
            <person name="Tanasupawat S."/>
        </authorList>
    </citation>
    <scope>NUCLEOTIDE SEQUENCE [LARGE SCALE GENOMIC DNA]</scope>
    <source>
        <strain evidence="7 8">BK92</strain>
    </source>
</reference>
<keyword evidence="2" id="KW-0521">NADP</keyword>
<sequence>MASNVSELTTYNAFLAGEWKKSSSGETIAIKSPYLRETIGYVQAVTQDEVDQAIQAAHEAQKSWALLSLSERGAYLERWADELEKNDKEIATAIMQEVGKGYNDARKEVVRTADLIRYTVQEALHLHGESLRGDGFPGGSQKKLGIVERVPLGVVLAIAPFNYPVNLSASKIAPALMAGNGVIFKPATQGSISGIKMVEALSRTGLPKGIISLTTGRGSVIGDYLVEHKGINMISFTGGSSTGRHLSQQSAMIPLVLELGGKDPAIVCEDADLDVAVKSIMNGAFSYSGQRCTAIKRVLVNEKVADELVSRLKAEVEKLTVGSPEDDSTIVPLIDDKAADFVQGLIDDALDKNATLVTGNKREDNLLYPTLLDNVTEEMKVAWIEPFGPVLPVIHVQSDDEAIALANKSEFGLQASVFTQDIDRALDVARQVEAGTVQINGRTERGPDHFPFLGVKASGMGVQGIHNSLISMSRQKVTVMNLK</sequence>
<dbReference type="Proteomes" id="UP000298347">
    <property type="component" value="Unassembled WGS sequence"/>
</dbReference>
<keyword evidence="3 5" id="KW-0560">Oxidoreductase</keyword>
<dbReference type="Pfam" id="PF00171">
    <property type="entry name" value="Aldedh"/>
    <property type="match status" value="1"/>
</dbReference>
<evidence type="ECO:0000259" key="6">
    <source>
        <dbReference type="Pfam" id="PF00171"/>
    </source>
</evidence>
<feature type="domain" description="Aldehyde dehydrogenase" evidence="6">
    <location>
        <begin position="19"/>
        <end position="476"/>
    </location>
</feature>
<evidence type="ECO:0000256" key="5">
    <source>
        <dbReference type="RuleBase" id="RU003345"/>
    </source>
</evidence>
<dbReference type="FunFam" id="3.40.605.10:FF:000007">
    <property type="entry name" value="NAD/NADP-dependent betaine aldehyde dehydrogenase"/>
    <property type="match status" value="1"/>
</dbReference>
<dbReference type="InterPro" id="IPR016163">
    <property type="entry name" value="Ald_DH_C"/>
</dbReference>
<dbReference type="Gene3D" id="3.40.309.10">
    <property type="entry name" value="Aldehyde Dehydrogenase, Chain A, domain 2"/>
    <property type="match status" value="1"/>
</dbReference>
<dbReference type="PANTHER" id="PTHR42991">
    <property type="entry name" value="ALDEHYDE DEHYDROGENASE"/>
    <property type="match status" value="1"/>
</dbReference>
<dbReference type="InterPro" id="IPR016161">
    <property type="entry name" value="Ald_DH/histidinol_DH"/>
</dbReference>
<evidence type="ECO:0000256" key="2">
    <source>
        <dbReference type="ARBA" id="ARBA00022857"/>
    </source>
</evidence>
<organism evidence="7 8">
    <name type="scientific">Sporolactobacillus shoreae</name>
    <dbReference type="NCBI Taxonomy" id="1465501"/>
    <lineage>
        <taxon>Bacteria</taxon>
        <taxon>Bacillati</taxon>
        <taxon>Bacillota</taxon>
        <taxon>Bacilli</taxon>
        <taxon>Bacillales</taxon>
        <taxon>Sporolactobacillaceae</taxon>
        <taxon>Sporolactobacillus</taxon>
    </lineage>
</organism>
<dbReference type="RefSeq" id="WP_135347073.1">
    <property type="nucleotide sequence ID" value="NZ_SRJD01000001.1"/>
</dbReference>
<comment type="caution">
    <text evidence="7">The sequence shown here is derived from an EMBL/GenBank/DDBJ whole genome shotgun (WGS) entry which is preliminary data.</text>
</comment>
<evidence type="ECO:0000313" key="7">
    <source>
        <dbReference type="EMBL" id="TGB00428.1"/>
    </source>
</evidence>
<evidence type="ECO:0000256" key="1">
    <source>
        <dbReference type="ARBA" id="ARBA00009986"/>
    </source>
</evidence>
<dbReference type="InterPro" id="IPR051020">
    <property type="entry name" value="ALDH-related_metabolic_enz"/>
</dbReference>
<dbReference type="InterPro" id="IPR016162">
    <property type="entry name" value="Ald_DH_N"/>
</dbReference>